<feature type="transmembrane region" description="Helical" evidence="4">
    <location>
        <begin position="123"/>
        <end position="144"/>
    </location>
</feature>
<comment type="caution">
    <text evidence="5">The sequence shown here is derived from an EMBL/GenBank/DDBJ whole genome shotgun (WGS) entry which is preliminary data.</text>
</comment>
<dbReference type="SMART" id="SM00733">
    <property type="entry name" value="Mterf"/>
    <property type="match status" value="9"/>
</dbReference>
<evidence type="ECO:0000256" key="3">
    <source>
        <dbReference type="SAM" id="MobiDB-lite"/>
    </source>
</evidence>
<feature type="compositionally biased region" description="Basic residues" evidence="3">
    <location>
        <begin position="1"/>
        <end position="11"/>
    </location>
</feature>
<dbReference type="AlphaFoldDB" id="K0R191"/>
<comment type="similarity">
    <text evidence="1">Belongs to the mTERF family.</text>
</comment>
<sequence>SLRKTRKKPLMKRSTLGCGDAERSAQRSTPTARTARDPSNAGGSRRYLVAYNSIAVQNPRVEFHTSALRRGFTATGTDGTANAGVMWAWTVGGHATVEGPTVHRGKQGSTVTRKMSRSIRGHFMILGEIFALAFGFVGLPPMMLQRSRYAVDFLTHQLRSSAATDIGPTNKTSTDFSLPDIAYFYLQNTLGLSEEVMWRVCFHSGSILGMTPRNLDNKVSLLKRMMNLSDDDVRVMVTKQPAILQYSAQRNLAPTIFAPCSLISFFFNLYDGPDGVDSDSVRKLLLSTPKVMLAGVDTGLRPRVDFLHREMQFSQDELQRLFLKNPLILLYSVEENIKNKIVFFFILQLNLEPVDVRKILLKFPQVVDYSLESHLRPLFEFFTLDIKFSAAEFGVIVLKFPKLFSYSLFKAKHVTGYLRYELGLNARQTKRVLFQAPQVLGLSELKLKQKLEFLRSRLNLGPEELNAIFSKMPTVVCVGLSNISCKLDYMEMILKQEGSLSSLRDVVLKQPTLLGYSHHSRIVPRMQMLVKNMVDPAKISVCISMSESNFVKWLDSSTAKLLAKDVDRVAWVKELADNLQIIDSEEMEDVLANHPSLAIPSQQKRSKQRLLKMRRARLFPRDNLEALGYEDEKFRDLISSSLLRSFLNEEMKMNLTATEEVLVQVLKLGVNPGKKSCRNRIQSIRDGVNSTDELVGILLQYPEALSGDKIEFNRFLATVLFQYELESKLGMSQEEEQRLNITSVELQHLLPREPWSRRAFRLKILATIDCILSQTNSDKAAATGWRLIREQPRLLLVPLSKLKTRFDLIRETECDVSVISDIAFMPMADAKQFCAMHYLRHKLRFTPRVLQKVSATSSLDVIMSIARCLESILPRDTVRSMLLESPSLLTKGTTRKICQRVRLLCHLDSVGLPYKPDNFSDFLLQPNQAFVKELVPNAETWIAINSDKEASKVILDDFPRSVPYVSFQEANRALSRVVQWN</sequence>
<dbReference type="Pfam" id="PF02536">
    <property type="entry name" value="mTERF"/>
    <property type="match status" value="2"/>
</dbReference>
<keyword evidence="4" id="KW-0472">Membrane</keyword>
<dbReference type="EMBL" id="AGNL01048379">
    <property type="protein sequence ID" value="EJK45620.1"/>
    <property type="molecule type" value="Genomic_DNA"/>
</dbReference>
<dbReference type="PANTHER" id="PTHR13068">
    <property type="entry name" value="CGI-12 PROTEIN-RELATED"/>
    <property type="match status" value="1"/>
</dbReference>
<feature type="region of interest" description="Disordered" evidence="3">
    <location>
        <begin position="1"/>
        <end position="41"/>
    </location>
</feature>
<accession>K0R191</accession>
<keyword evidence="6" id="KW-1185">Reference proteome</keyword>
<organism evidence="5 6">
    <name type="scientific">Thalassiosira oceanica</name>
    <name type="common">Marine diatom</name>
    <dbReference type="NCBI Taxonomy" id="159749"/>
    <lineage>
        <taxon>Eukaryota</taxon>
        <taxon>Sar</taxon>
        <taxon>Stramenopiles</taxon>
        <taxon>Ochrophyta</taxon>
        <taxon>Bacillariophyta</taxon>
        <taxon>Coscinodiscophyceae</taxon>
        <taxon>Thalassiosirophycidae</taxon>
        <taxon>Thalassiosirales</taxon>
        <taxon>Thalassiosiraceae</taxon>
        <taxon>Thalassiosira</taxon>
    </lineage>
</organism>
<evidence type="ECO:0000256" key="2">
    <source>
        <dbReference type="ARBA" id="ARBA00022946"/>
    </source>
</evidence>
<keyword evidence="2" id="KW-0809">Transit peptide</keyword>
<proteinExistence type="inferred from homology"/>
<dbReference type="InterPro" id="IPR038538">
    <property type="entry name" value="MTERF_sf"/>
</dbReference>
<feature type="non-terminal residue" evidence="5">
    <location>
        <position position="1"/>
    </location>
</feature>
<name>K0R191_THAOC</name>
<dbReference type="Gene3D" id="1.25.70.10">
    <property type="entry name" value="Transcription termination factor 3, mitochondrial"/>
    <property type="match status" value="2"/>
</dbReference>
<dbReference type="OrthoDB" id="187447at2759"/>
<protein>
    <submittedName>
        <fullName evidence="5">Uncharacterized protein</fullName>
    </submittedName>
</protein>
<evidence type="ECO:0000313" key="5">
    <source>
        <dbReference type="EMBL" id="EJK45620.1"/>
    </source>
</evidence>
<reference evidence="5 6" key="1">
    <citation type="journal article" date="2012" name="Genome Biol.">
        <title>Genome and low-iron response of an oceanic diatom adapted to chronic iron limitation.</title>
        <authorList>
            <person name="Lommer M."/>
            <person name="Specht M."/>
            <person name="Roy A.S."/>
            <person name="Kraemer L."/>
            <person name="Andreson R."/>
            <person name="Gutowska M.A."/>
            <person name="Wolf J."/>
            <person name="Bergner S.V."/>
            <person name="Schilhabel M.B."/>
            <person name="Klostermeier U.C."/>
            <person name="Beiko R.G."/>
            <person name="Rosenstiel P."/>
            <person name="Hippler M."/>
            <person name="Laroche J."/>
        </authorList>
    </citation>
    <scope>NUCLEOTIDE SEQUENCE [LARGE SCALE GENOMIC DNA]</scope>
    <source>
        <strain evidence="5 6">CCMP1005</strain>
    </source>
</reference>
<evidence type="ECO:0000256" key="4">
    <source>
        <dbReference type="SAM" id="Phobius"/>
    </source>
</evidence>
<keyword evidence="4" id="KW-0812">Transmembrane</keyword>
<dbReference type="Proteomes" id="UP000266841">
    <property type="component" value="Unassembled WGS sequence"/>
</dbReference>
<gene>
    <name evidence="5" type="ORF">THAOC_35758</name>
</gene>
<dbReference type="PANTHER" id="PTHR13068:SF151">
    <property type="entry name" value="TRANSCRIPTION TERMINATION FACTOR MTERF9, CHLOROPLASTIC"/>
    <property type="match status" value="1"/>
</dbReference>
<dbReference type="eggNOG" id="KOG1267">
    <property type="taxonomic scope" value="Eukaryota"/>
</dbReference>
<evidence type="ECO:0000256" key="1">
    <source>
        <dbReference type="ARBA" id="ARBA00007692"/>
    </source>
</evidence>
<dbReference type="GO" id="GO:0003676">
    <property type="term" value="F:nucleic acid binding"/>
    <property type="evidence" value="ECO:0007669"/>
    <property type="project" value="InterPro"/>
</dbReference>
<dbReference type="InterPro" id="IPR003690">
    <property type="entry name" value="MTERF"/>
</dbReference>
<keyword evidence="4" id="KW-1133">Transmembrane helix</keyword>
<evidence type="ECO:0000313" key="6">
    <source>
        <dbReference type="Proteomes" id="UP000266841"/>
    </source>
</evidence>